<evidence type="ECO:0000256" key="1">
    <source>
        <dbReference type="SAM" id="MobiDB-lite"/>
    </source>
</evidence>
<dbReference type="InterPro" id="IPR015915">
    <property type="entry name" value="Kelch-typ_b-propeller"/>
</dbReference>
<dbReference type="Gene3D" id="2.120.10.80">
    <property type="entry name" value="Kelch-type beta propeller"/>
    <property type="match status" value="2"/>
</dbReference>
<dbReference type="Gene3D" id="1.20.1280.50">
    <property type="match status" value="1"/>
</dbReference>
<dbReference type="Pfam" id="PF12937">
    <property type="entry name" value="F-box-like"/>
    <property type="match status" value="1"/>
</dbReference>
<organism evidence="3">
    <name type="scientific">Graphocephala atropunctata</name>
    <dbReference type="NCBI Taxonomy" id="36148"/>
    <lineage>
        <taxon>Eukaryota</taxon>
        <taxon>Metazoa</taxon>
        <taxon>Ecdysozoa</taxon>
        <taxon>Arthropoda</taxon>
        <taxon>Hexapoda</taxon>
        <taxon>Insecta</taxon>
        <taxon>Pterygota</taxon>
        <taxon>Neoptera</taxon>
        <taxon>Paraneoptera</taxon>
        <taxon>Hemiptera</taxon>
        <taxon>Auchenorrhyncha</taxon>
        <taxon>Membracoidea</taxon>
        <taxon>Cicadellidae</taxon>
        <taxon>Cicadellinae</taxon>
        <taxon>Cicadellini</taxon>
        <taxon>Graphocephala</taxon>
    </lineage>
</organism>
<evidence type="ECO:0000259" key="2">
    <source>
        <dbReference type="PROSITE" id="PS50181"/>
    </source>
</evidence>
<dbReference type="SUPFAM" id="SSF81383">
    <property type="entry name" value="F-box domain"/>
    <property type="match status" value="1"/>
</dbReference>
<feature type="compositionally biased region" description="Basic and acidic residues" evidence="1">
    <location>
        <begin position="353"/>
        <end position="363"/>
    </location>
</feature>
<gene>
    <name evidence="3" type="ORF">g.14995</name>
</gene>
<name>A0A1B6LAL1_9HEMI</name>
<dbReference type="PROSITE" id="PS50181">
    <property type="entry name" value="FBOX"/>
    <property type="match status" value="1"/>
</dbReference>
<protein>
    <recommendedName>
        <fullName evidence="2">F-box domain-containing protein</fullName>
    </recommendedName>
</protein>
<dbReference type="CDD" id="cd22110">
    <property type="entry name" value="F-box_FBXO42"/>
    <property type="match status" value="1"/>
</dbReference>
<accession>A0A1B6LAL1</accession>
<reference evidence="3" key="1">
    <citation type="submission" date="2015-11" db="EMBL/GenBank/DDBJ databases">
        <title>De novo transcriptome assembly of four potential Pierce s Disease insect vectors from Arizona vineyards.</title>
        <authorList>
            <person name="Tassone E.E."/>
        </authorList>
    </citation>
    <scope>NUCLEOTIDE SEQUENCE</scope>
</reference>
<dbReference type="PANTHER" id="PTHR46432">
    <property type="entry name" value="F-BOX ONLY PROTEIN 42"/>
    <property type="match status" value="1"/>
</dbReference>
<dbReference type="InterPro" id="IPR001810">
    <property type="entry name" value="F-box_dom"/>
</dbReference>
<proteinExistence type="predicted"/>
<dbReference type="AlphaFoldDB" id="A0A1B6LAL1"/>
<dbReference type="SMART" id="SM00256">
    <property type="entry name" value="FBOX"/>
    <property type="match status" value="1"/>
</dbReference>
<feature type="region of interest" description="Disordered" evidence="1">
    <location>
        <begin position="345"/>
        <end position="410"/>
    </location>
</feature>
<dbReference type="InterPro" id="IPR036047">
    <property type="entry name" value="F-box-like_dom_sf"/>
</dbReference>
<dbReference type="InterPro" id="IPR052821">
    <property type="entry name" value="F-box_only_SRC"/>
</dbReference>
<evidence type="ECO:0000313" key="3">
    <source>
        <dbReference type="EMBL" id="JAT20747.1"/>
    </source>
</evidence>
<dbReference type="PANTHER" id="PTHR46432:SF1">
    <property type="entry name" value="F-BOX ONLY PROTEIN 42"/>
    <property type="match status" value="1"/>
</dbReference>
<sequence>MDLCNESPSHLDKCHINDMPDEILEYILSLLRPYNDLKKCMLVCKRWNKNALHVFHHTRNNFNRCLTNFNIKWEHYTPPEKGQSISKRYSHSACSYGNSMYVFGGCTCTSTTFNDLWRLDLSSREWVRLLTMGTYPTPKALATIVYYEGLLVLFGGWTHPTPFPLHQAWRTFNELHMYDIKENRWTCVMTPTQSPPSMAGHSATVHKDEMVVFGGICGQMVTGSANNIWCFNFLTQSWRKQETTSPKPIPRYNQSQIAIDDEHLLIIGGCGGRPSILLNDVWLLTMQGNLWQWTTVTIENPQWGTSHPSNGQLWCHPACKSGTNVIAIGRNPTSTMSPFITMPKWNPAPARPPPDDSLPRRASDGCTTPRIDRDVNVNGRRGSLTPRNGQVSAEPSGSNVAPKPSHSHDLEVNTGEAREVVNVNPSHQRVPDAKVNALERNRNQSPFSINRNINLPTNNNMAAFRSSPSNTGNKHRERQLEVLHRMEERLRTLSRSPQPKPKAVPPAAVRQSPPKMAMFVMDISTVLTDHCVRWLPIKSVAPGGPEHTILYSLVPGQGEIIMFGGIQKDISMFSIEESSLNVINTVTNTVHFIMAPQTVI</sequence>
<dbReference type="Pfam" id="PF13415">
    <property type="entry name" value="Beta-prop_FBX42"/>
    <property type="match status" value="1"/>
</dbReference>
<dbReference type="GO" id="GO:1990756">
    <property type="term" value="F:ubiquitin-like ligase-substrate adaptor activity"/>
    <property type="evidence" value="ECO:0007669"/>
    <property type="project" value="TreeGrafter"/>
</dbReference>
<dbReference type="SUPFAM" id="SSF117281">
    <property type="entry name" value="Kelch motif"/>
    <property type="match status" value="1"/>
</dbReference>
<feature type="compositionally biased region" description="Polar residues" evidence="1">
    <location>
        <begin position="385"/>
        <end position="399"/>
    </location>
</feature>
<dbReference type="EMBL" id="GEBQ01019230">
    <property type="protein sequence ID" value="JAT20747.1"/>
    <property type="molecule type" value="Transcribed_RNA"/>
</dbReference>
<feature type="domain" description="F-box" evidence="2">
    <location>
        <begin position="13"/>
        <end position="65"/>
    </location>
</feature>
<dbReference type="GO" id="GO:0019005">
    <property type="term" value="C:SCF ubiquitin ligase complex"/>
    <property type="evidence" value="ECO:0007669"/>
    <property type="project" value="TreeGrafter"/>
</dbReference>